<dbReference type="KEGG" id="ahel:Q31a_06270"/>
<dbReference type="AlphaFoldDB" id="A0A518G169"/>
<evidence type="ECO:0000313" key="2">
    <source>
        <dbReference type="Proteomes" id="UP000318017"/>
    </source>
</evidence>
<sequence length="282" mass="32665">MLEREEYIEQAYFFRVLVERLGQSLPLQDLLEQTKFELLATTHLPMAIDLLLGELKHHGLMSTGMLLLKHYFAPFQTFLIAEAETDSGRFDYRTALKILSAEANYRAQESISPEGLFFYQFEALSRNRLNYDRGLKAMADDTFYPPDWQAWLLILRRQLGLVELSDMIYGRSQLYFEARSRLGITEPEAPILFGLGEGRIAQANRHKDPLFLFAAMQRQLGYPAVPRLEPIDPIPSLIPRLQRRIEQMETRIRLLEQEQRGGIDITKFYGGKIPLPSEELPE</sequence>
<reference evidence="1 2" key="1">
    <citation type="submission" date="2019-02" db="EMBL/GenBank/DDBJ databases">
        <title>Deep-cultivation of Planctomycetes and their phenomic and genomic characterization uncovers novel biology.</title>
        <authorList>
            <person name="Wiegand S."/>
            <person name="Jogler M."/>
            <person name="Boedeker C."/>
            <person name="Pinto D."/>
            <person name="Vollmers J."/>
            <person name="Rivas-Marin E."/>
            <person name="Kohn T."/>
            <person name="Peeters S.H."/>
            <person name="Heuer A."/>
            <person name="Rast P."/>
            <person name="Oberbeckmann S."/>
            <person name="Bunk B."/>
            <person name="Jeske O."/>
            <person name="Meyerdierks A."/>
            <person name="Storesund J.E."/>
            <person name="Kallscheuer N."/>
            <person name="Luecker S."/>
            <person name="Lage O.M."/>
            <person name="Pohl T."/>
            <person name="Merkel B.J."/>
            <person name="Hornburger P."/>
            <person name="Mueller R.-W."/>
            <person name="Bruemmer F."/>
            <person name="Labrenz M."/>
            <person name="Spormann A.M."/>
            <person name="Op den Camp H."/>
            <person name="Overmann J."/>
            <person name="Amann R."/>
            <person name="Jetten M.S.M."/>
            <person name="Mascher T."/>
            <person name="Medema M.H."/>
            <person name="Devos D.P."/>
            <person name="Kaster A.-K."/>
            <person name="Ovreas L."/>
            <person name="Rohde M."/>
            <person name="Galperin M.Y."/>
            <person name="Jogler C."/>
        </authorList>
    </citation>
    <scope>NUCLEOTIDE SEQUENCE [LARGE SCALE GENOMIC DNA]</scope>
    <source>
        <strain evidence="1 2">Q31a</strain>
    </source>
</reference>
<gene>
    <name evidence="1" type="ORF">Q31a_06270</name>
</gene>
<dbReference type="EMBL" id="CP036298">
    <property type="protein sequence ID" value="QDV22343.1"/>
    <property type="molecule type" value="Genomic_DNA"/>
</dbReference>
<organism evidence="1 2">
    <name type="scientific">Aureliella helgolandensis</name>
    <dbReference type="NCBI Taxonomy" id="2527968"/>
    <lineage>
        <taxon>Bacteria</taxon>
        <taxon>Pseudomonadati</taxon>
        <taxon>Planctomycetota</taxon>
        <taxon>Planctomycetia</taxon>
        <taxon>Pirellulales</taxon>
        <taxon>Pirellulaceae</taxon>
        <taxon>Aureliella</taxon>
    </lineage>
</organism>
<protein>
    <submittedName>
        <fullName evidence="1">Uncharacterized protein</fullName>
    </submittedName>
</protein>
<keyword evidence="2" id="KW-1185">Reference proteome</keyword>
<dbReference type="OrthoDB" id="251009at2"/>
<proteinExistence type="predicted"/>
<accession>A0A518G169</accession>
<dbReference type="RefSeq" id="WP_145073761.1">
    <property type="nucleotide sequence ID" value="NZ_CP036298.1"/>
</dbReference>
<name>A0A518G169_9BACT</name>
<dbReference type="Proteomes" id="UP000318017">
    <property type="component" value="Chromosome"/>
</dbReference>
<evidence type="ECO:0000313" key="1">
    <source>
        <dbReference type="EMBL" id="QDV22343.1"/>
    </source>
</evidence>